<accession>A0A6S7A3B8</accession>
<evidence type="ECO:0000313" key="3">
    <source>
        <dbReference type="Proteomes" id="UP000494269"/>
    </source>
</evidence>
<proteinExistence type="predicted"/>
<organism evidence="2 3">
    <name type="scientific">Achromobacter kerstersii</name>
    <dbReference type="NCBI Taxonomy" id="1353890"/>
    <lineage>
        <taxon>Bacteria</taxon>
        <taxon>Pseudomonadati</taxon>
        <taxon>Pseudomonadota</taxon>
        <taxon>Betaproteobacteria</taxon>
        <taxon>Burkholderiales</taxon>
        <taxon>Alcaligenaceae</taxon>
        <taxon>Achromobacter</taxon>
    </lineage>
</organism>
<feature type="transmembrane region" description="Helical" evidence="1">
    <location>
        <begin position="124"/>
        <end position="143"/>
    </location>
</feature>
<reference evidence="2 3" key="1">
    <citation type="submission" date="2020-04" db="EMBL/GenBank/DDBJ databases">
        <authorList>
            <person name="De Canck E."/>
        </authorList>
    </citation>
    <scope>NUCLEOTIDE SEQUENCE [LARGE SCALE GENOMIC DNA]</scope>
    <source>
        <strain evidence="2 3">LMG 3441</strain>
    </source>
</reference>
<dbReference type="RefSeq" id="WP_254600581.1">
    <property type="nucleotide sequence ID" value="NZ_CADIJQ010000004.1"/>
</dbReference>
<dbReference type="Proteomes" id="UP000494269">
    <property type="component" value="Unassembled WGS sequence"/>
</dbReference>
<evidence type="ECO:0000313" key="2">
    <source>
        <dbReference type="EMBL" id="CAB3708604.1"/>
    </source>
</evidence>
<dbReference type="AlphaFoldDB" id="A0A6S7A3B8"/>
<evidence type="ECO:0000256" key="1">
    <source>
        <dbReference type="SAM" id="Phobius"/>
    </source>
</evidence>
<dbReference type="EMBL" id="CADIJQ010000004">
    <property type="protein sequence ID" value="CAB3708604.1"/>
    <property type="molecule type" value="Genomic_DNA"/>
</dbReference>
<keyword evidence="3" id="KW-1185">Reference proteome</keyword>
<keyword evidence="1" id="KW-0472">Membrane</keyword>
<name>A0A6S7A3B8_9BURK</name>
<keyword evidence="1" id="KW-1133">Transmembrane helix</keyword>
<protein>
    <submittedName>
        <fullName evidence="2">Uncharacterized protein</fullName>
    </submittedName>
</protein>
<feature type="transmembrane region" description="Helical" evidence="1">
    <location>
        <begin position="155"/>
        <end position="177"/>
    </location>
</feature>
<sequence length="215" mass="24011">MSADLPSIQRISGTLHALTHEAHVGANKRPSYGIYRFLIGHQPYVMYAGENFGNALPFLAEGDQVDIAAHDAPLASDDPHRLVYAMRNLEDDRVYVSHRVFRFMHTDIGPVGVGPGQRTPMLKLIGWLLLITWLIFVGIVYTTGTPQTLAELPELATVIGGGMLIVWLVFALPLLFLDTRWRLGKPTRRQRILDRVYATLNLGTPFAPTARIEEL</sequence>
<gene>
    <name evidence="2" type="ORF">LMG3441_02982</name>
</gene>
<keyword evidence="1" id="KW-0812">Transmembrane</keyword>